<organism evidence="1 2">
    <name type="scientific">Melipona bicolor</name>
    <dbReference type="NCBI Taxonomy" id="60889"/>
    <lineage>
        <taxon>Eukaryota</taxon>
        <taxon>Metazoa</taxon>
        <taxon>Ecdysozoa</taxon>
        <taxon>Arthropoda</taxon>
        <taxon>Hexapoda</taxon>
        <taxon>Insecta</taxon>
        <taxon>Pterygota</taxon>
        <taxon>Neoptera</taxon>
        <taxon>Endopterygota</taxon>
        <taxon>Hymenoptera</taxon>
        <taxon>Apocrita</taxon>
        <taxon>Aculeata</taxon>
        <taxon>Apoidea</taxon>
        <taxon>Anthophila</taxon>
        <taxon>Apidae</taxon>
        <taxon>Melipona</taxon>
    </lineage>
</organism>
<evidence type="ECO:0000313" key="1">
    <source>
        <dbReference type="EMBL" id="KAK1119167.1"/>
    </source>
</evidence>
<sequence>MDVVINGDLVTEAILHRNSDTGRRKPWRLCIDIASEDVLWRELVATVSSTNVKGSSAWFDGAASLEIFEGDEGECIPADKRLSLCRDNSNVKLAVQWEKSAGHVGSLVNNARLCRLPYILVPGFYTSHESASVRYARRSEGIGGGISQDRRIGYGEWFAFSERSNTKRAVSRTAVCLPFAMRISRQVYRSLVKAPYVPTFNQPT</sequence>
<keyword evidence="2" id="KW-1185">Reference proteome</keyword>
<proteinExistence type="predicted"/>
<evidence type="ECO:0000313" key="2">
    <source>
        <dbReference type="Proteomes" id="UP001177670"/>
    </source>
</evidence>
<comment type="caution">
    <text evidence="1">The sequence shown here is derived from an EMBL/GenBank/DDBJ whole genome shotgun (WGS) entry which is preliminary data.</text>
</comment>
<protein>
    <submittedName>
        <fullName evidence="1">Uncharacterized protein</fullName>
    </submittedName>
</protein>
<name>A0AA40FHU5_9HYME</name>
<accession>A0AA40FHU5</accession>
<gene>
    <name evidence="1" type="ORF">K0M31_013663</name>
</gene>
<dbReference type="EMBL" id="JAHYIQ010000038">
    <property type="protein sequence ID" value="KAK1119167.1"/>
    <property type="molecule type" value="Genomic_DNA"/>
</dbReference>
<dbReference type="AlphaFoldDB" id="A0AA40FHU5"/>
<dbReference type="Proteomes" id="UP001177670">
    <property type="component" value="Unassembled WGS sequence"/>
</dbReference>
<reference evidence="1" key="1">
    <citation type="submission" date="2021-10" db="EMBL/GenBank/DDBJ databases">
        <title>Melipona bicolor Genome sequencing and assembly.</title>
        <authorList>
            <person name="Araujo N.S."/>
            <person name="Arias M.C."/>
        </authorList>
    </citation>
    <scope>NUCLEOTIDE SEQUENCE</scope>
    <source>
        <strain evidence="1">USP_2M_L1-L4_2017</strain>
        <tissue evidence="1">Whole body</tissue>
    </source>
</reference>